<keyword evidence="13" id="KW-1133">Transmembrane helix</keyword>
<gene>
    <name evidence="23" type="ORF">J421_2591</name>
</gene>
<dbReference type="Gene3D" id="3.40.710.10">
    <property type="entry name" value="DD-peptidase/beta-lactamase superfamily"/>
    <property type="match status" value="1"/>
</dbReference>
<dbReference type="InterPro" id="IPR012338">
    <property type="entry name" value="Beta-lactam/transpept-like"/>
</dbReference>
<dbReference type="NCBIfam" id="TIGR02074">
    <property type="entry name" value="PBP_1a_fam"/>
    <property type="match status" value="1"/>
</dbReference>
<feature type="domain" description="Glycosyl transferase family 51" evidence="22">
    <location>
        <begin position="47"/>
        <end position="224"/>
    </location>
</feature>
<evidence type="ECO:0000256" key="3">
    <source>
        <dbReference type="ARBA" id="ARBA00007090"/>
    </source>
</evidence>
<dbReference type="PATRIC" id="fig|861299.3.peg.2639"/>
<evidence type="ECO:0000259" key="22">
    <source>
        <dbReference type="Pfam" id="PF00912"/>
    </source>
</evidence>
<evidence type="ECO:0000256" key="8">
    <source>
        <dbReference type="ARBA" id="ARBA00022679"/>
    </source>
</evidence>
<evidence type="ECO:0000256" key="20">
    <source>
        <dbReference type="SAM" id="SignalP"/>
    </source>
</evidence>
<dbReference type="SUPFAM" id="SSF53955">
    <property type="entry name" value="Lysozyme-like"/>
    <property type="match status" value="1"/>
</dbReference>
<dbReference type="GO" id="GO:0008658">
    <property type="term" value="F:penicillin binding"/>
    <property type="evidence" value="ECO:0007669"/>
    <property type="project" value="InterPro"/>
</dbReference>
<feature type="compositionally biased region" description="Basic and acidic residues" evidence="19">
    <location>
        <begin position="740"/>
        <end position="767"/>
    </location>
</feature>
<dbReference type="InterPro" id="IPR023346">
    <property type="entry name" value="Lysozyme-like_dom_sf"/>
</dbReference>
<dbReference type="FunCoup" id="W0RL17">
    <property type="interactions" value="313"/>
</dbReference>
<dbReference type="Gene3D" id="1.10.3810.10">
    <property type="entry name" value="Biosynthetic peptidoglycan transglycosylase-like"/>
    <property type="match status" value="1"/>
</dbReference>
<accession>W0RL17</accession>
<evidence type="ECO:0000256" key="5">
    <source>
        <dbReference type="ARBA" id="ARBA00022645"/>
    </source>
</evidence>
<dbReference type="AlphaFoldDB" id="W0RL17"/>
<proteinExistence type="inferred from homology"/>
<evidence type="ECO:0000256" key="14">
    <source>
        <dbReference type="ARBA" id="ARBA00023136"/>
    </source>
</evidence>
<keyword evidence="11" id="KW-0133">Cell shape</keyword>
<keyword evidence="24" id="KW-1185">Reference proteome</keyword>
<comment type="subcellular location">
    <subcellularLocation>
        <location evidence="1">Membrane</location>
    </subcellularLocation>
</comment>
<name>W0RL17_9BACT</name>
<dbReference type="PANTHER" id="PTHR32282">
    <property type="entry name" value="BINDING PROTEIN TRANSPEPTIDASE, PUTATIVE-RELATED"/>
    <property type="match status" value="1"/>
</dbReference>
<comment type="similarity">
    <text evidence="4">In the N-terminal section; belongs to the glycosyltransferase 51 family.</text>
</comment>
<protein>
    <submittedName>
        <fullName evidence="23">Penicillin-binding protein, 1A family</fullName>
    </submittedName>
</protein>
<dbReference type="EMBL" id="CP007128">
    <property type="protein sequence ID" value="AHG90128.1"/>
    <property type="molecule type" value="Genomic_DNA"/>
</dbReference>
<evidence type="ECO:0000256" key="7">
    <source>
        <dbReference type="ARBA" id="ARBA00022676"/>
    </source>
</evidence>
<dbReference type="Pfam" id="PF00912">
    <property type="entry name" value="Transgly"/>
    <property type="match status" value="1"/>
</dbReference>
<keyword evidence="14" id="KW-0472">Membrane</keyword>
<evidence type="ECO:0000256" key="2">
    <source>
        <dbReference type="ARBA" id="ARBA00004752"/>
    </source>
</evidence>
<evidence type="ECO:0000256" key="12">
    <source>
        <dbReference type="ARBA" id="ARBA00022984"/>
    </source>
</evidence>
<keyword evidence="6" id="KW-0645">Protease</keyword>
<dbReference type="GO" id="GO:0009252">
    <property type="term" value="P:peptidoglycan biosynthetic process"/>
    <property type="evidence" value="ECO:0007669"/>
    <property type="project" value="UniProtKB-KW"/>
</dbReference>
<evidence type="ECO:0000256" key="15">
    <source>
        <dbReference type="ARBA" id="ARBA00023268"/>
    </source>
</evidence>
<keyword evidence="16" id="KW-0961">Cell wall biogenesis/degradation</keyword>
<comment type="similarity">
    <text evidence="3">In the C-terminal section; belongs to the transpeptidase family.</text>
</comment>
<keyword evidence="7" id="KW-0328">Glycosyltransferase</keyword>
<feature type="domain" description="Penicillin-binding protein transpeptidase" evidence="21">
    <location>
        <begin position="342"/>
        <end position="613"/>
    </location>
</feature>
<keyword evidence="5" id="KW-0121">Carboxypeptidase</keyword>
<evidence type="ECO:0000256" key="1">
    <source>
        <dbReference type="ARBA" id="ARBA00004370"/>
    </source>
</evidence>
<evidence type="ECO:0000256" key="9">
    <source>
        <dbReference type="ARBA" id="ARBA00022692"/>
    </source>
</evidence>
<dbReference type="GO" id="GO:0008360">
    <property type="term" value="P:regulation of cell shape"/>
    <property type="evidence" value="ECO:0007669"/>
    <property type="project" value="UniProtKB-KW"/>
</dbReference>
<dbReference type="InterPro" id="IPR050396">
    <property type="entry name" value="Glycosyltr_51/Transpeptidase"/>
</dbReference>
<keyword evidence="20" id="KW-0732">Signal</keyword>
<evidence type="ECO:0000256" key="19">
    <source>
        <dbReference type="SAM" id="MobiDB-lite"/>
    </source>
</evidence>
<comment type="catalytic activity">
    <reaction evidence="18">
        <text>[GlcNAc-(1-&gt;4)-Mur2Ac(oyl-L-Ala-gamma-D-Glu-L-Lys-D-Ala-D-Ala)](n)-di-trans,octa-cis-undecaprenyl diphosphate + beta-D-GlcNAc-(1-&gt;4)-Mur2Ac(oyl-L-Ala-gamma-D-Glu-L-Lys-D-Ala-D-Ala)-di-trans,octa-cis-undecaprenyl diphosphate = [GlcNAc-(1-&gt;4)-Mur2Ac(oyl-L-Ala-gamma-D-Glu-L-Lys-D-Ala-D-Ala)](n+1)-di-trans,octa-cis-undecaprenyl diphosphate + di-trans,octa-cis-undecaprenyl diphosphate + H(+)</text>
        <dbReference type="Rhea" id="RHEA:23708"/>
        <dbReference type="Rhea" id="RHEA-COMP:9602"/>
        <dbReference type="Rhea" id="RHEA-COMP:9603"/>
        <dbReference type="ChEBI" id="CHEBI:15378"/>
        <dbReference type="ChEBI" id="CHEBI:58405"/>
        <dbReference type="ChEBI" id="CHEBI:60033"/>
        <dbReference type="ChEBI" id="CHEBI:78435"/>
        <dbReference type="EC" id="2.4.99.28"/>
    </reaction>
</comment>
<dbReference type="STRING" id="861299.J421_2591"/>
<dbReference type="FunFam" id="1.10.3810.10:FF:000001">
    <property type="entry name" value="Penicillin-binding protein 1A"/>
    <property type="match status" value="1"/>
</dbReference>
<dbReference type="KEGG" id="gba:J421_2591"/>
<dbReference type="Proteomes" id="UP000019151">
    <property type="component" value="Chromosome"/>
</dbReference>
<evidence type="ECO:0000256" key="11">
    <source>
        <dbReference type="ARBA" id="ARBA00022960"/>
    </source>
</evidence>
<keyword evidence="9" id="KW-0812">Transmembrane</keyword>
<keyword evidence="8" id="KW-0808">Transferase</keyword>
<evidence type="ECO:0000256" key="17">
    <source>
        <dbReference type="ARBA" id="ARBA00034000"/>
    </source>
</evidence>
<feature type="signal peptide" evidence="20">
    <location>
        <begin position="1"/>
        <end position="19"/>
    </location>
</feature>
<dbReference type="InterPro" id="IPR001460">
    <property type="entry name" value="PCN-bd_Tpept"/>
</dbReference>
<comment type="catalytic activity">
    <reaction evidence="17">
        <text>Preferential cleavage: (Ac)2-L-Lys-D-Ala-|-D-Ala. Also transpeptidation of peptidyl-alanyl moieties that are N-acyl substituents of D-alanine.</text>
        <dbReference type="EC" id="3.4.16.4"/>
    </reaction>
</comment>
<feature type="chain" id="PRO_5004795680" evidence="20">
    <location>
        <begin position="20"/>
        <end position="767"/>
    </location>
</feature>
<dbReference type="GO" id="GO:0030288">
    <property type="term" value="C:outer membrane-bounded periplasmic space"/>
    <property type="evidence" value="ECO:0007669"/>
    <property type="project" value="TreeGrafter"/>
</dbReference>
<evidence type="ECO:0000313" key="23">
    <source>
        <dbReference type="EMBL" id="AHG90128.1"/>
    </source>
</evidence>
<evidence type="ECO:0000256" key="4">
    <source>
        <dbReference type="ARBA" id="ARBA00007739"/>
    </source>
</evidence>
<sequence length="767" mass="83698">MTFLAAGAAGGLYASWALACRGGTCPSADALEGYAPAQTSKLFSADGRFLAEIGNERRTLIKLEDIPPVVRQAFLTVEDKRFYRHGGIDWLRIPGALARDIVSRSWKEGFSTITMQLARNIFTEDLTREKTPVRKLREAKVARAIEARYPKNRILELYLNQIYLGSGAYGVETAAQRYFGKSVRDLNLAEAATLAALPKGPNRYDPRRYPERSVQRRNTIIELMRKNGVVSDADASLAKAYPLQLASKTESGEIAPYYVEWIRQQLEAKFGKQLYSDGLKVYTTLDLDMQSAAERALERQLRNIEAGRYGPFAHTTYEQYVARGQEDPEASRAAPNSPYLQGAFIAIDPRTGAVRALVGGRDFDDSKFNRAVQAQRQPGSTFKPIVYATAVQNGRPPSYIVDDSPVSIDNMGGQTWTPENYDRKFLGPMPMRKGLYTSRNIIAIKTGMELGESAVIDEARKFGITTPIPPYPSIFIGSADVYPLELISAYSTFATLGTRAVPFAIARVENQRGDVLWQPEPQRMQIMSPEESYLMVSMMKDVNVRGTAAGAVAGAGFDIPSAGKTGTTNDGTNVWYVGYTSDLVAGVWMGLDKPQKIKNNAQGGELAAPAWTAFMTEVYRRKPAPPDWPVPPGIVERQLVANTNVLYDPAACPGAPVSTDIFIAGTEPVETCATMPYPGSGLPGDTLGGVTPDTGAYPAPRPLPNAPPRAEPGPVPRPTVPAPDSAVVRRPAPSFPGADSARRPRADSARRAATDSLRRPRPDTIPR</sequence>
<dbReference type="GO" id="GO:0071555">
    <property type="term" value="P:cell wall organization"/>
    <property type="evidence" value="ECO:0007669"/>
    <property type="project" value="UniProtKB-KW"/>
</dbReference>
<evidence type="ECO:0000256" key="18">
    <source>
        <dbReference type="ARBA" id="ARBA00049902"/>
    </source>
</evidence>
<dbReference type="PANTHER" id="PTHR32282:SF27">
    <property type="entry name" value="PENICILLIN-BINDING PROTEIN 1A"/>
    <property type="match status" value="1"/>
</dbReference>
<dbReference type="InParanoid" id="W0RL17"/>
<dbReference type="SUPFAM" id="SSF56601">
    <property type="entry name" value="beta-lactamase/transpeptidase-like"/>
    <property type="match status" value="1"/>
</dbReference>
<evidence type="ECO:0000256" key="10">
    <source>
        <dbReference type="ARBA" id="ARBA00022801"/>
    </source>
</evidence>
<dbReference type="GO" id="GO:0006508">
    <property type="term" value="P:proteolysis"/>
    <property type="evidence" value="ECO:0007669"/>
    <property type="project" value="UniProtKB-KW"/>
</dbReference>
<dbReference type="HOGENOM" id="CLU_006354_2_4_0"/>
<dbReference type="InterPro" id="IPR001264">
    <property type="entry name" value="Glyco_trans_51"/>
</dbReference>
<keyword evidence="12" id="KW-0573">Peptidoglycan synthesis</keyword>
<keyword evidence="15" id="KW-0511">Multifunctional enzyme</keyword>
<dbReference type="eggNOG" id="COG5009">
    <property type="taxonomic scope" value="Bacteria"/>
</dbReference>
<dbReference type="GO" id="GO:0008955">
    <property type="term" value="F:peptidoglycan glycosyltransferase activity"/>
    <property type="evidence" value="ECO:0007669"/>
    <property type="project" value="UniProtKB-EC"/>
</dbReference>
<evidence type="ECO:0000256" key="16">
    <source>
        <dbReference type="ARBA" id="ARBA00023316"/>
    </source>
</evidence>
<feature type="compositionally biased region" description="Pro residues" evidence="19">
    <location>
        <begin position="699"/>
        <end position="721"/>
    </location>
</feature>
<dbReference type="GO" id="GO:0016020">
    <property type="term" value="C:membrane"/>
    <property type="evidence" value="ECO:0007669"/>
    <property type="project" value="UniProtKB-SubCell"/>
</dbReference>
<evidence type="ECO:0000313" key="24">
    <source>
        <dbReference type="Proteomes" id="UP000019151"/>
    </source>
</evidence>
<evidence type="ECO:0000256" key="13">
    <source>
        <dbReference type="ARBA" id="ARBA00022989"/>
    </source>
</evidence>
<comment type="pathway">
    <text evidence="2">Cell wall biogenesis; peptidoglycan biosynthesis.</text>
</comment>
<dbReference type="InterPro" id="IPR036950">
    <property type="entry name" value="PBP_transglycosylase"/>
</dbReference>
<organism evidence="23 24">
    <name type="scientific">Gemmatirosa kalamazoonensis</name>
    <dbReference type="NCBI Taxonomy" id="861299"/>
    <lineage>
        <taxon>Bacteria</taxon>
        <taxon>Pseudomonadati</taxon>
        <taxon>Gemmatimonadota</taxon>
        <taxon>Gemmatimonadia</taxon>
        <taxon>Gemmatimonadales</taxon>
        <taxon>Gemmatimonadaceae</taxon>
        <taxon>Gemmatirosa</taxon>
    </lineage>
</organism>
<dbReference type="Pfam" id="PF00905">
    <property type="entry name" value="Transpeptidase"/>
    <property type="match status" value="1"/>
</dbReference>
<dbReference type="GO" id="GO:0009002">
    <property type="term" value="F:serine-type D-Ala-D-Ala carboxypeptidase activity"/>
    <property type="evidence" value="ECO:0007669"/>
    <property type="project" value="UniProtKB-EC"/>
</dbReference>
<evidence type="ECO:0000256" key="6">
    <source>
        <dbReference type="ARBA" id="ARBA00022670"/>
    </source>
</evidence>
<feature type="region of interest" description="Disordered" evidence="19">
    <location>
        <begin position="683"/>
        <end position="767"/>
    </location>
</feature>
<reference evidence="23 24" key="1">
    <citation type="journal article" date="2014" name="Genome Announc.">
        <title>Genome Sequence and Methylome of Soil Bacterium Gemmatirosa kalamazoonensis KBS708T, a Member of the Rarely Cultivated Gemmatimonadetes Phylum.</title>
        <authorList>
            <person name="Debruyn J.M."/>
            <person name="Radosevich M."/>
            <person name="Wommack K.E."/>
            <person name="Polson S.W."/>
            <person name="Hauser L.J."/>
            <person name="Fawaz M.N."/>
            <person name="Korlach J."/>
            <person name="Tsai Y.C."/>
        </authorList>
    </citation>
    <scope>NUCLEOTIDE SEQUENCE [LARGE SCALE GENOMIC DNA]</scope>
    <source>
        <strain evidence="23 24">KBS708</strain>
    </source>
</reference>
<keyword evidence="10" id="KW-0378">Hydrolase</keyword>
<evidence type="ECO:0000259" key="21">
    <source>
        <dbReference type="Pfam" id="PF00905"/>
    </source>
</evidence>